<evidence type="ECO:0000256" key="6">
    <source>
        <dbReference type="ARBA" id="ARBA00022898"/>
    </source>
</evidence>
<dbReference type="Proteomes" id="UP001211907">
    <property type="component" value="Unassembled WGS sequence"/>
</dbReference>
<accession>A0AAD5SMR6</accession>
<dbReference type="SUPFAM" id="SSF53383">
    <property type="entry name" value="PLP-dependent transferases"/>
    <property type="match status" value="1"/>
</dbReference>
<comment type="caution">
    <text evidence="8">The sequence shown here is derived from an EMBL/GenBank/DDBJ whole genome shotgun (WGS) entry which is preliminary data.</text>
</comment>
<dbReference type="GO" id="GO:0008483">
    <property type="term" value="F:transaminase activity"/>
    <property type="evidence" value="ECO:0007669"/>
    <property type="project" value="UniProtKB-KW"/>
</dbReference>
<dbReference type="FunFam" id="3.90.1150.10:FF:000166">
    <property type="entry name" value="Kynurenine/alpha-aminoadipate aminotransferase, mitochondrial"/>
    <property type="match status" value="1"/>
</dbReference>
<evidence type="ECO:0000256" key="5">
    <source>
        <dbReference type="ARBA" id="ARBA00022679"/>
    </source>
</evidence>
<dbReference type="EMBL" id="JADGJH010004523">
    <property type="protein sequence ID" value="KAJ3085497.1"/>
    <property type="molecule type" value="Genomic_DNA"/>
</dbReference>
<evidence type="ECO:0000313" key="8">
    <source>
        <dbReference type="EMBL" id="KAJ3085497.1"/>
    </source>
</evidence>
<evidence type="ECO:0000256" key="3">
    <source>
        <dbReference type="ARBA" id="ARBA00011738"/>
    </source>
</evidence>
<name>A0AAD5SMR6_9FUNG</name>
<dbReference type="InterPro" id="IPR015424">
    <property type="entry name" value="PyrdxlP-dep_Trfase"/>
</dbReference>
<dbReference type="Gene3D" id="3.40.640.10">
    <property type="entry name" value="Type I PLP-dependent aspartate aminotransferase-like (Major domain)"/>
    <property type="match status" value="1"/>
</dbReference>
<dbReference type="CDD" id="cd00609">
    <property type="entry name" value="AAT_like"/>
    <property type="match status" value="1"/>
</dbReference>
<dbReference type="PANTHER" id="PTHR42790:SF19">
    <property type="entry name" value="KYNURENINE_ALPHA-AMINOADIPATE AMINOTRANSFERASE, MITOCHONDRIAL"/>
    <property type="match status" value="1"/>
</dbReference>
<comment type="subunit">
    <text evidence="3">Homodimer.</text>
</comment>
<dbReference type="Pfam" id="PF00155">
    <property type="entry name" value="Aminotran_1_2"/>
    <property type="match status" value="1"/>
</dbReference>
<keyword evidence="5" id="KW-0808">Transferase</keyword>
<feature type="domain" description="Aminotransferase class I/classII large" evidence="7">
    <location>
        <begin position="93"/>
        <end position="402"/>
    </location>
</feature>
<evidence type="ECO:0000256" key="4">
    <source>
        <dbReference type="ARBA" id="ARBA00022576"/>
    </source>
</evidence>
<keyword evidence="4" id="KW-0032">Aminotransferase</keyword>
<comment type="cofactor">
    <cofactor evidence="1">
        <name>pyridoxal 5'-phosphate</name>
        <dbReference type="ChEBI" id="CHEBI:597326"/>
    </cofactor>
</comment>
<keyword evidence="6" id="KW-0663">Pyridoxal phosphate</keyword>
<reference evidence="8" key="1">
    <citation type="submission" date="2020-05" db="EMBL/GenBank/DDBJ databases">
        <title>Phylogenomic resolution of chytrid fungi.</title>
        <authorList>
            <person name="Stajich J.E."/>
            <person name="Amses K."/>
            <person name="Simmons R."/>
            <person name="Seto K."/>
            <person name="Myers J."/>
            <person name="Bonds A."/>
            <person name="Quandt C.A."/>
            <person name="Barry K."/>
            <person name="Liu P."/>
            <person name="Grigoriev I."/>
            <person name="Longcore J.E."/>
            <person name="James T.Y."/>
        </authorList>
    </citation>
    <scope>NUCLEOTIDE SEQUENCE</scope>
    <source>
        <strain evidence="8">JEL0513</strain>
    </source>
</reference>
<dbReference type="GO" id="GO:0030170">
    <property type="term" value="F:pyridoxal phosphate binding"/>
    <property type="evidence" value="ECO:0007669"/>
    <property type="project" value="InterPro"/>
</dbReference>
<dbReference type="InterPro" id="IPR050859">
    <property type="entry name" value="Class-I_PLP-dep_aminotransf"/>
</dbReference>
<evidence type="ECO:0000313" key="9">
    <source>
        <dbReference type="Proteomes" id="UP001211907"/>
    </source>
</evidence>
<evidence type="ECO:0000256" key="2">
    <source>
        <dbReference type="ARBA" id="ARBA00007441"/>
    </source>
</evidence>
<evidence type="ECO:0000256" key="1">
    <source>
        <dbReference type="ARBA" id="ARBA00001933"/>
    </source>
</evidence>
<keyword evidence="9" id="KW-1185">Reference proteome</keyword>
<dbReference type="InterPro" id="IPR004839">
    <property type="entry name" value="Aminotransferase_I/II_large"/>
</dbReference>
<dbReference type="AlphaFoldDB" id="A0AAD5SMR6"/>
<dbReference type="InterPro" id="IPR015421">
    <property type="entry name" value="PyrdxlP-dep_Trfase_major"/>
</dbReference>
<dbReference type="GO" id="GO:1901605">
    <property type="term" value="P:alpha-amino acid metabolic process"/>
    <property type="evidence" value="ECO:0007669"/>
    <property type="project" value="TreeGrafter"/>
</dbReference>
<comment type="similarity">
    <text evidence="2">Belongs to the class-I pyridoxal-phosphate-dependent aminotransferase family.</text>
</comment>
<protein>
    <recommendedName>
        <fullName evidence="7">Aminotransferase class I/classII large domain-containing protein</fullName>
    </recommendedName>
</protein>
<dbReference type="FunFam" id="3.40.640.10:FF:000053">
    <property type="entry name" value="Aminotransferase, class I"/>
    <property type="match status" value="1"/>
</dbReference>
<organism evidence="8 9">
    <name type="scientific">Physocladia obscura</name>
    <dbReference type="NCBI Taxonomy" id="109957"/>
    <lineage>
        <taxon>Eukaryota</taxon>
        <taxon>Fungi</taxon>
        <taxon>Fungi incertae sedis</taxon>
        <taxon>Chytridiomycota</taxon>
        <taxon>Chytridiomycota incertae sedis</taxon>
        <taxon>Chytridiomycetes</taxon>
        <taxon>Chytridiales</taxon>
        <taxon>Chytriomycetaceae</taxon>
        <taxon>Physocladia</taxon>
    </lineage>
</organism>
<proteinExistence type="inferred from homology"/>
<evidence type="ECO:0000259" key="7">
    <source>
        <dbReference type="Pfam" id="PF00155"/>
    </source>
</evidence>
<sequence>MDYSHFISPHSARRAPSAIRELVPMASIPGMISLHEGNPNPEMYPYVGLNFLLRTGETITVPSGELVRALEYTQTNGFPQLLAWLKNLQILEHRPSFRDNFDVCIGSGSQDLISKAFDMLLSEGDVLLCESPTYVGSLSYLRPLSCKFVNIITDADGLIPDALESALKNWKDLATRPRVLYTVPIGGNPTGCSTTVERKKRIYEIAHQYNIIILEDDPYYYLQFGAERDVSYFSMDVDQRVIRFDSFSKTLSAGLRVGWVSGPKPLIERIVFHSQSSIVHASGVSQLLVLKVLQHWEISGFIAHTVKVSNFYKEKSDAFLASAERHLKGLAEWVAPKAGMFVWIKLLGINDSAKLIKEKAVEKKVLLVPGVEFFPNMQATPYVRASFSIASTSEIDVALSRLAEIIRSSKIAAKI</sequence>
<dbReference type="PANTHER" id="PTHR42790">
    <property type="entry name" value="AMINOTRANSFERASE"/>
    <property type="match status" value="1"/>
</dbReference>
<gene>
    <name evidence="8" type="ORF">HK100_009032</name>
</gene>